<dbReference type="HAMAP" id="MF_01106">
    <property type="entry name" value="ArgJ"/>
    <property type="match status" value="1"/>
</dbReference>
<dbReference type="InterPro" id="IPR002813">
    <property type="entry name" value="Arg_biosynth_ArgJ"/>
</dbReference>
<dbReference type="InterPro" id="IPR016117">
    <property type="entry name" value="ArgJ-like_dom_sf"/>
</dbReference>
<keyword evidence="8" id="KW-0963">Cytoplasm</keyword>
<keyword evidence="5 8" id="KW-0808">Transferase</keyword>
<dbReference type="Pfam" id="PF01960">
    <property type="entry name" value="ArgJ"/>
    <property type="match status" value="1"/>
</dbReference>
<dbReference type="Gene3D" id="3.10.20.340">
    <property type="entry name" value="ArgJ beta chain, C-terminal domain"/>
    <property type="match status" value="1"/>
</dbReference>
<dbReference type="EMBL" id="APNK01000004">
    <property type="protein sequence ID" value="KEZ78476.1"/>
    <property type="molecule type" value="Genomic_DNA"/>
</dbReference>
<keyword evidence="10" id="KW-1185">Reference proteome</keyword>
<accession>A0A084IP42</accession>
<keyword evidence="3 8" id="KW-0055">Arginine biosynthesis</keyword>
<comment type="caution">
    <text evidence="9">The sequence shown here is derived from an EMBL/GenBank/DDBJ whole genome shotgun (WGS) entry which is preliminary data.</text>
</comment>
<feature type="binding site" evidence="8">
    <location>
        <position position="398"/>
    </location>
    <ligand>
        <name>substrate</name>
    </ligand>
</feature>
<dbReference type="GO" id="GO:0006526">
    <property type="term" value="P:L-arginine biosynthetic process"/>
    <property type="evidence" value="ECO:0007669"/>
    <property type="project" value="UniProtKB-UniRule"/>
</dbReference>
<evidence type="ECO:0000256" key="2">
    <source>
        <dbReference type="ARBA" id="ARBA00011475"/>
    </source>
</evidence>
<evidence type="ECO:0000256" key="3">
    <source>
        <dbReference type="ARBA" id="ARBA00022571"/>
    </source>
</evidence>
<dbReference type="Gene3D" id="3.60.70.12">
    <property type="entry name" value="L-amino peptidase D-ALA esterase/amidase"/>
    <property type="match status" value="1"/>
</dbReference>
<dbReference type="UniPathway" id="UPA00068">
    <property type="reaction ID" value="UER00106"/>
</dbReference>
<feature type="site" description="Cleavage; by autolysis" evidence="8">
    <location>
        <begin position="189"/>
        <end position="190"/>
    </location>
</feature>
<comment type="catalytic activity">
    <reaction evidence="8">
        <text>L-glutamate + acetyl-CoA = N-acetyl-L-glutamate + CoA + H(+)</text>
        <dbReference type="Rhea" id="RHEA:24292"/>
        <dbReference type="ChEBI" id="CHEBI:15378"/>
        <dbReference type="ChEBI" id="CHEBI:29985"/>
        <dbReference type="ChEBI" id="CHEBI:44337"/>
        <dbReference type="ChEBI" id="CHEBI:57287"/>
        <dbReference type="ChEBI" id="CHEBI:57288"/>
        <dbReference type="EC" id="2.3.1.1"/>
    </reaction>
</comment>
<evidence type="ECO:0000313" key="9">
    <source>
        <dbReference type="EMBL" id="KEZ78476.1"/>
    </source>
</evidence>
<dbReference type="RefSeq" id="WP_037334726.1">
    <property type="nucleotide sequence ID" value="NZ_APNK01000004.1"/>
</dbReference>
<dbReference type="AlphaFoldDB" id="A0A084IP42"/>
<evidence type="ECO:0000256" key="6">
    <source>
        <dbReference type="ARBA" id="ARBA00022813"/>
    </source>
</evidence>
<comment type="pathway">
    <text evidence="8">Amino-acid biosynthesis; L-arginine biosynthesis; L-ornithine and N-acetyl-L-glutamate from L-glutamate and N(2)-acetyl-L-ornithine (cyclic): step 1/1.</text>
</comment>
<protein>
    <recommendedName>
        <fullName evidence="8">Arginine biosynthesis bifunctional protein ArgJ</fullName>
    </recommendedName>
    <domain>
        <recommendedName>
            <fullName evidence="8">Glutamate N-acetyltransferase</fullName>
            <ecNumber evidence="8">2.3.1.35</ecNumber>
        </recommendedName>
        <alternativeName>
            <fullName evidence="8">Ornithine acetyltransferase</fullName>
            <shortName evidence="8">OATase</shortName>
        </alternativeName>
        <alternativeName>
            <fullName evidence="8">Ornithine transacetylase</fullName>
        </alternativeName>
    </domain>
    <domain>
        <recommendedName>
            <fullName evidence="8">Amino-acid acetyltransferase</fullName>
            <ecNumber evidence="8">2.3.1.1</ecNumber>
        </recommendedName>
        <alternativeName>
            <fullName evidence="8">N-acetylglutamate synthase</fullName>
            <shortName evidence="8">AGSase</shortName>
        </alternativeName>
    </domain>
    <component>
        <recommendedName>
            <fullName evidence="8">Arginine biosynthesis bifunctional protein ArgJ alpha chain</fullName>
        </recommendedName>
    </component>
    <component>
        <recommendedName>
            <fullName evidence="8">Arginine biosynthesis bifunctional protein ArgJ beta chain</fullName>
        </recommendedName>
    </component>
</protein>
<proteinExistence type="inferred from homology"/>
<comment type="catalytic activity">
    <reaction evidence="8">
        <text>N(2)-acetyl-L-ornithine + L-glutamate = N-acetyl-L-glutamate + L-ornithine</text>
        <dbReference type="Rhea" id="RHEA:15349"/>
        <dbReference type="ChEBI" id="CHEBI:29985"/>
        <dbReference type="ChEBI" id="CHEBI:44337"/>
        <dbReference type="ChEBI" id="CHEBI:46911"/>
        <dbReference type="ChEBI" id="CHEBI:57805"/>
        <dbReference type="EC" id="2.3.1.35"/>
    </reaction>
</comment>
<dbReference type="STRING" id="1304275.C41B8_04571"/>
<evidence type="ECO:0000256" key="8">
    <source>
        <dbReference type="HAMAP-Rule" id="MF_01106"/>
    </source>
</evidence>
<dbReference type="NCBIfam" id="NF003802">
    <property type="entry name" value="PRK05388.1"/>
    <property type="match status" value="1"/>
</dbReference>
<feature type="binding site" evidence="8">
    <location>
        <position position="190"/>
    </location>
    <ligand>
        <name>substrate</name>
    </ligand>
</feature>
<dbReference type="EC" id="2.3.1.35" evidence="8"/>
<feature type="chain" id="PRO_5023441126" description="Arginine biosynthesis bifunctional protein ArgJ beta chain" evidence="8">
    <location>
        <begin position="190"/>
        <end position="403"/>
    </location>
</feature>
<dbReference type="InterPro" id="IPR042195">
    <property type="entry name" value="ArgJ_beta_C"/>
</dbReference>
<feature type="binding site" evidence="8">
    <location>
        <position position="179"/>
    </location>
    <ligand>
        <name>substrate</name>
    </ligand>
</feature>
<name>A0A084IP42_SALHC</name>
<organism evidence="9 10">
    <name type="scientific">Salinisphaera hydrothermalis (strain C41B8)</name>
    <dbReference type="NCBI Taxonomy" id="1304275"/>
    <lineage>
        <taxon>Bacteria</taxon>
        <taxon>Pseudomonadati</taxon>
        <taxon>Pseudomonadota</taxon>
        <taxon>Gammaproteobacteria</taxon>
        <taxon>Salinisphaerales</taxon>
        <taxon>Salinisphaeraceae</taxon>
        <taxon>Salinisphaera</taxon>
    </lineage>
</organism>
<dbReference type="GO" id="GO:0006592">
    <property type="term" value="P:ornithine biosynthetic process"/>
    <property type="evidence" value="ECO:0007669"/>
    <property type="project" value="TreeGrafter"/>
</dbReference>
<evidence type="ECO:0000256" key="5">
    <source>
        <dbReference type="ARBA" id="ARBA00022679"/>
    </source>
</evidence>
<keyword evidence="8" id="KW-0511">Multifunctional enzyme</keyword>
<evidence type="ECO:0000256" key="7">
    <source>
        <dbReference type="ARBA" id="ARBA00023315"/>
    </source>
</evidence>
<keyword evidence="6 8" id="KW-0068">Autocatalytic cleavage</keyword>
<feature type="binding site" evidence="8">
    <location>
        <position position="403"/>
    </location>
    <ligand>
        <name>substrate</name>
    </ligand>
</feature>
<sequence length="403" mass="41657">MPVNLREPGALAPIAGARWASADAAIKKPGGDDMALLVLDEGATAAGVFTRNVFAAAPVVLARRHLATAAPRALLINSGNANAGTGVEGEADALTCCRRVAEALGLQTEQVLPFSTGVIGQRLPMARIEPVLPDLARALAEDAWLGAARAIMTTDTVPKGVTRCIEIDGAPVTLTGISKGSGMIRPDMATMLSFVATDASVAASDLDHALREAVNTSFNSITVDGDTSTNDAAMLCATGAGVVLAPDRPGWSAFVDALRDVMVTLACAIVRDAEGATRFITLAVEGAASVDEARAVAFTVAHSPLFKTAAFAGDPNWGRILAAVGRAPVTDLTIDGVDIALDAVPIVAGGQPRADYREADAAAVMAQPEFTVHIRLGRGDAAATIWTSDLSYEYVRINAEYRS</sequence>
<gene>
    <name evidence="8" type="primary">argJ</name>
    <name evidence="9" type="ORF">C41B8_04571</name>
</gene>
<dbReference type="eggNOG" id="COG1364">
    <property type="taxonomic scope" value="Bacteria"/>
</dbReference>
<feature type="binding site" evidence="8">
    <location>
        <position position="274"/>
    </location>
    <ligand>
        <name>substrate</name>
    </ligand>
</feature>
<dbReference type="Proteomes" id="UP000028302">
    <property type="component" value="Unassembled WGS sequence"/>
</dbReference>
<dbReference type="GO" id="GO:0005737">
    <property type="term" value="C:cytoplasm"/>
    <property type="evidence" value="ECO:0007669"/>
    <property type="project" value="UniProtKB-SubCell"/>
</dbReference>
<evidence type="ECO:0000256" key="1">
    <source>
        <dbReference type="ARBA" id="ARBA00006774"/>
    </source>
</evidence>
<dbReference type="SUPFAM" id="SSF56266">
    <property type="entry name" value="DmpA/ArgJ-like"/>
    <property type="match status" value="1"/>
</dbReference>
<dbReference type="GO" id="GO:0004042">
    <property type="term" value="F:L-glutamate N-acetyltransferase activity"/>
    <property type="evidence" value="ECO:0007669"/>
    <property type="project" value="UniProtKB-UniRule"/>
</dbReference>
<comment type="pathway">
    <text evidence="8">Amino-acid biosynthesis; L-arginine biosynthesis; N(2)-acetyl-L-ornithine from L-glutamate: step 1/4.</text>
</comment>
<reference evidence="9 10" key="1">
    <citation type="submission" date="2013-03" db="EMBL/GenBank/DDBJ databases">
        <title>Salinisphaera hydrothermalis C41B8 Genome Sequencing.</title>
        <authorList>
            <person name="Li C."/>
            <person name="Lai Q."/>
            <person name="Shao Z."/>
        </authorList>
    </citation>
    <scope>NUCLEOTIDE SEQUENCE [LARGE SCALE GENOMIC DNA]</scope>
    <source>
        <strain evidence="9 10">C41B8</strain>
    </source>
</reference>
<feature type="site" description="Involved in the stabilization of negative charge on the oxyanion by the formation of the oxyanion hole" evidence="8">
    <location>
        <position position="116"/>
    </location>
</feature>
<evidence type="ECO:0000256" key="4">
    <source>
        <dbReference type="ARBA" id="ARBA00022605"/>
    </source>
</evidence>
<comment type="subcellular location">
    <subcellularLocation>
        <location evidence="8">Cytoplasm</location>
    </subcellularLocation>
</comment>
<dbReference type="OrthoDB" id="9804242at2"/>
<evidence type="ECO:0000313" key="10">
    <source>
        <dbReference type="Proteomes" id="UP000028302"/>
    </source>
</evidence>
<dbReference type="CDD" id="cd02152">
    <property type="entry name" value="OAT"/>
    <property type="match status" value="1"/>
</dbReference>
<comment type="subunit">
    <text evidence="2 8">Heterotetramer of two alpha and two beta chains.</text>
</comment>
<feature type="binding site" evidence="8">
    <location>
        <position position="153"/>
    </location>
    <ligand>
        <name>substrate</name>
    </ligand>
</feature>
<dbReference type="NCBIfam" id="TIGR00120">
    <property type="entry name" value="ArgJ"/>
    <property type="match status" value="1"/>
</dbReference>
<dbReference type="PATRIC" id="fig|1304275.5.peg.937"/>
<dbReference type="PANTHER" id="PTHR23100">
    <property type="entry name" value="ARGININE BIOSYNTHESIS BIFUNCTIONAL PROTEIN ARGJ"/>
    <property type="match status" value="1"/>
</dbReference>
<keyword evidence="7 8" id="KW-0012">Acyltransferase</keyword>
<dbReference type="FunFam" id="3.60.70.12:FF:000001">
    <property type="entry name" value="Arginine biosynthesis bifunctional protein ArgJ, chloroplastic"/>
    <property type="match status" value="1"/>
</dbReference>
<dbReference type="PANTHER" id="PTHR23100:SF0">
    <property type="entry name" value="ARGININE BIOSYNTHESIS BIFUNCTIONAL PROTEIN ARGJ, MITOCHONDRIAL"/>
    <property type="match status" value="1"/>
</dbReference>
<comment type="similarity">
    <text evidence="1 8">Belongs to the ArgJ family.</text>
</comment>
<dbReference type="EC" id="2.3.1.1" evidence="8"/>
<feature type="active site" description="Nucleophile" evidence="8">
    <location>
        <position position="190"/>
    </location>
</feature>
<comment type="function">
    <text evidence="8">Catalyzes two activities which are involved in the cyclic version of arginine biosynthesis: the synthesis of N-acetylglutamate from glutamate and acetyl-CoA as the acetyl donor, and of ornithine by transacetylation between N(2)-acetylornithine and glutamate.</text>
</comment>
<feature type="site" description="Involved in the stabilization of negative charge on the oxyanion by the formation of the oxyanion hole" evidence="8">
    <location>
        <position position="117"/>
    </location>
</feature>
<dbReference type="GO" id="GO:0004358">
    <property type="term" value="F:L-glutamate N-acetyltransferase activity, acting on acetyl-L-ornithine as donor"/>
    <property type="evidence" value="ECO:0007669"/>
    <property type="project" value="UniProtKB-UniRule"/>
</dbReference>
<keyword evidence="4 8" id="KW-0028">Amino-acid biosynthesis</keyword>
<feature type="chain" id="PRO_5023441125" description="Arginine biosynthesis bifunctional protein ArgJ alpha chain" evidence="8">
    <location>
        <begin position="1"/>
        <end position="189"/>
    </location>
</feature>